<evidence type="ECO:0000256" key="6">
    <source>
        <dbReference type="ARBA" id="ARBA00040451"/>
    </source>
</evidence>
<dbReference type="InterPro" id="IPR016157">
    <property type="entry name" value="Cullin_CS"/>
</dbReference>
<gene>
    <name evidence="10" type="ORF">U0070_020004</name>
</gene>
<evidence type="ECO:0000256" key="3">
    <source>
        <dbReference type="ARBA" id="ARBA00022499"/>
    </source>
</evidence>
<dbReference type="GO" id="GO:0031461">
    <property type="term" value="C:cullin-RING ubiquitin ligase complex"/>
    <property type="evidence" value="ECO:0007669"/>
    <property type="project" value="InterPro"/>
</dbReference>
<dbReference type="SUPFAM" id="SSF74788">
    <property type="entry name" value="Cullin repeat-like"/>
    <property type="match status" value="1"/>
</dbReference>
<dbReference type="Pfam" id="PF26557">
    <property type="entry name" value="Cullin_AB"/>
    <property type="match status" value="1"/>
</dbReference>
<dbReference type="Proteomes" id="UP001488838">
    <property type="component" value="Unassembled WGS sequence"/>
</dbReference>
<dbReference type="FunFam" id="3.30.230.130:FF:000004">
    <property type="entry name" value="Cullin 5"/>
    <property type="match status" value="1"/>
</dbReference>
<evidence type="ECO:0000256" key="1">
    <source>
        <dbReference type="ARBA" id="ARBA00004906"/>
    </source>
</evidence>
<keyword evidence="3" id="KW-1017">Isopeptide bond</keyword>
<reference evidence="10 11" key="1">
    <citation type="journal article" date="2023" name="bioRxiv">
        <title>Conserved and derived expression patterns and positive selection on dental genes reveal complex evolutionary context of ever-growing rodent molars.</title>
        <authorList>
            <person name="Calamari Z.T."/>
            <person name="Song A."/>
            <person name="Cohen E."/>
            <person name="Akter M."/>
            <person name="Roy R.D."/>
            <person name="Hallikas O."/>
            <person name="Christensen M.M."/>
            <person name="Li P."/>
            <person name="Marangoni P."/>
            <person name="Jernvall J."/>
            <person name="Klein O.D."/>
        </authorList>
    </citation>
    <scope>NUCLEOTIDE SEQUENCE [LARGE SCALE GENOMIC DNA]</scope>
    <source>
        <strain evidence="10">V071</strain>
    </source>
</reference>
<name>A0AAW0I9I7_MYOGA</name>
<dbReference type="AlphaFoldDB" id="A0AAW0I9I7"/>
<dbReference type="PANTHER" id="PTHR11932">
    <property type="entry name" value="CULLIN"/>
    <property type="match status" value="1"/>
</dbReference>
<keyword evidence="5" id="KW-0832">Ubl conjugation</keyword>
<keyword evidence="11" id="KW-1185">Reference proteome</keyword>
<organism evidence="10 11">
    <name type="scientific">Myodes glareolus</name>
    <name type="common">Bank vole</name>
    <name type="synonym">Clethrionomys glareolus</name>
    <dbReference type="NCBI Taxonomy" id="447135"/>
    <lineage>
        <taxon>Eukaryota</taxon>
        <taxon>Metazoa</taxon>
        <taxon>Chordata</taxon>
        <taxon>Craniata</taxon>
        <taxon>Vertebrata</taxon>
        <taxon>Euteleostomi</taxon>
        <taxon>Mammalia</taxon>
        <taxon>Eutheria</taxon>
        <taxon>Euarchontoglires</taxon>
        <taxon>Glires</taxon>
        <taxon>Rodentia</taxon>
        <taxon>Myomorpha</taxon>
        <taxon>Muroidea</taxon>
        <taxon>Cricetidae</taxon>
        <taxon>Arvicolinae</taxon>
        <taxon>Myodes</taxon>
    </lineage>
</organism>
<evidence type="ECO:0000256" key="7">
    <source>
        <dbReference type="PROSITE-ProRule" id="PRU00330"/>
    </source>
</evidence>
<feature type="non-terminal residue" evidence="10">
    <location>
        <position position="1"/>
    </location>
</feature>
<comment type="similarity">
    <text evidence="2 7 8">Belongs to the cullin family.</text>
</comment>
<dbReference type="InterPro" id="IPR016159">
    <property type="entry name" value="Cullin_repeat-like_dom_sf"/>
</dbReference>
<evidence type="ECO:0000256" key="2">
    <source>
        <dbReference type="ARBA" id="ARBA00006019"/>
    </source>
</evidence>
<evidence type="ECO:0000256" key="5">
    <source>
        <dbReference type="ARBA" id="ARBA00022843"/>
    </source>
</evidence>
<proteinExistence type="inferred from homology"/>
<evidence type="ECO:0000256" key="4">
    <source>
        <dbReference type="ARBA" id="ARBA00022786"/>
    </source>
</evidence>
<comment type="caution">
    <text evidence="10">The sequence shown here is derived from an EMBL/GenBank/DDBJ whole genome shotgun (WGS) entry which is preliminary data.</text>
</comment>
<dbReference type="EMBL" id="JBBHLL010000186">
    <property type="protein sequence ID" value="KAK7810839.1"/>
    <property type="molecule type" value="Genomic_DNA"/>
</dbReference>
<dbReference type="InterPro" id="IPR036317">
    <property type="entry name" value="Cullin_homology_sf"/>
</dbReference>
<dbReference type="GO" id="GO:0006511">
    <property type="term" value="P:ubiquitin-dependent protein catabolic process"/>
    <property type="evidence" value="ECO:0007669"/>
    <property type="project" value="InterPro"/>
</dbReference>
<dbReference type="InterPro" id="IPR045093">
    <property type="entry name" value="Cullin"/>
</dbReference>
<sequence length="718" mass="84111">FISYFKNKGSLQFEDKWDFMRPIVLKLLRQESVTKQQWFDLFSDVHAVCLWDDKGSSKIHQALKEDILEFIKQAQARVLSHQDDTALLKAYIVEWRKFFTQCDILPKPFCQLEVTLLGKQSSNKKSNMEDSIVRKLMLDTWNESIFSNIKNRLQDSAMKLVHAERLGEAFDSQLVIGVRESYVNLCSNPEDKLQIYRDNFEKAYLDSTERFYRTQAPSYLQQNGVQNYMKYADAKLKEEEKRALRYLETRRECNSVEALMECCVNALVTSFKETILAECQGMIKRNETEKLHLMFSLMDKVPNGIDPMLKDLEEHIISAGLADMVAAAETITTDSEKYVEQLLTLFNRFSKLVKEAFQDDPRFLTARDKAYKAVVNDATIFKLELPLKQKGGVENSARIELLVLKYVQNKDVFMRYHKAHLTRRLILDISADSEIEENMEVGMPADYVNKLARMFQDIKVSEDLNQAFKEMHKNNKSSEKVFVSLPTELEDLIPEVEEFYKKNHSGRKLHWHHLMSNGIITFKNEVGQYDLEVTTFQLAVLFAWNQRPREKISFENLKLATELPDAELRRTLWSLVAFPKLKRQVLLYEPQVNSPKDFTEGTLFSVNQEFSLIKNAKVQKRGKINLIGRLQLTTERMREEENEGIVQLRILRTQEAIIQIMKMRKKISNAQLQTELVEILKNMFLPQKKMIKEQIEWLIEHKYIRRDEADINTFIYMA</sequence>
<evidence type="ECO:0000259" key="9">
    <source>
        <dbReference type="PROSITE" id="PS50069"/>
    </source>
</evidence>
<accession>A0AAW0I9I7</accession>
<dbReference type="SUPFAM" id="SSF46785">
    <property type="entry name" value="Winged helix' DNA-binding domain"/>
    <property type="match status" value="1"/>
</dbReference>
<dbReference type="GO" id="GO:0031625">
    <property type="term" value="F:ubiquitin protein ligase binding"/>
    <property type="evidence" value="ECO:0007669"/>
    <property type="project" value="InterPro"/>
</dbReference>
<dbReference type="SMART" id="SM00884">
    <property type="entry name" value="Cullin_Nedd8"/>
    <property type="match status" value="1"/>
</dbReference>
<dbReference type="PROSITE" id="PS01256">
    <property type="entry name" value="CULLIN_1"/>
    <property type="match status" value="1"/>
</dbReference>
<dbReference type="SUPFAM" id="SSF75632">
    <property type="entry name" value="Cullin homology domain"/>
    <property type="match status" value="1"/>
</dbReference>
<comment type="pathway">
    <text evidence="1">Protein modification; protein ubiquitination.</text>
</comment>
<dbReference type="Pfam" id="PF00888">
    <property type="entry name" value="Cullin"/>
    <property type="match status" value="1"/>
</dbReference>
<dbReference type="InterPro" id="IPR036388">
    <property type="entry name" value="WH-like_DNA-bd_sf"/>
</dbReference>
<evidence type="ECO:0000256" key="8">
    <source>
        <dbReference type="RuleBase" id="RU003829"/>
    </source>
</evidence>
<dbReference type="FunFam" id="1.20.1310.10:FF:000017">
    <property type="entry name" value="Cullin 5"/>
    <property type="match status" value="1"/>
</dbReference>
<dbReference type="InterPro" id="IPR019559">
    <property type="entry name" value="Cullin_neddylation_domain"/>
</dbReference>
<dbReference type="InterPro" id="IPR036390">
    <property type="entry name" value="WH_DNA-bd_sf"/>
</dbReference>
<dbReference type="PROSITE" id="PS50069">
    <property type="entry name" value="CULLIN_2"/>
    <property type="match status" value="1"/>
</dbReference>
<keyword evidence="4" id="KW-0833">Ubl conjugation pathway</keyword>
<dbReference type="Gene3D" id="1.20.1310.10">
    <property type="entry name" value="Cullin Repeats"/>
    <property type="match status" value="3"/>
</dbReference>
<dbReference type="InterPro" id="IPR059120">
    <property type="entry name" value="Cullin-like_AB"/>
</dbReference>
<dbReference type="Gene3D" id="1.10.10.10">
    <property type="entry name" value="Winged helix-like DNA-binding domain superfamily/Winged helix DNA-binding domain"/>
    <property type="match status" value="1"/>
</dbReference>
<dbReference type="FunFam" id="1.20.1310.10:FF:000014">
    <property type="entry name" value="Cullin 5"/>
    <property type="match status" value="1"/>
</dbReference>
<protein>
    <recommendedName>
        <fullName evidence="6">Cullin-5</fullName>
    </recommendedName>
</protein>
<dbReference type="SMART" id="SM00182">
    <property type="entry name" value="CULLIN"/>
    <property type="match status" value="1"/>
</dbReference>
<evidence type="ECO:0000313" key="11">
    <source>
        <dbReference type="Proteomes" id="UP001488838"/>
    </source>
</evidence>
<dbReference type="InterPro" id="IPR016158">
    <property type="entry name" value="Cullin_homology"/>
</dbReference>
<dbReference type="FunFam" id="1.10.10.10:FF:000142">
    <property type="entry name" value="Cullin 5"/>
    <property type="match status" value="1"/>
</dbReference>
<evidence type="ECO:0000313" key="10">
    <source>
        <dbReference type="EMBL" id="KAK7810839.1"/>
    </source>
</evidence>
<feature type="domain" description="Cullin family profile" evidence="9">
    <location>
        <begin position="401"/>
        <end position="576"/>
    </location>
</feature>
<dbReference type="InterPro" id="IPR001373">
    <property type="entry name" value="Cullin_N"/>
</dbReference>
<dbReference type="Pfam" id="PF10557">
    <property type="entry name" value="Cullin_Nedd8"/>
    <property type="match status" value="1"/>
</dbReference>
<dbReference type="Gene3D" id="3.30.230.130">
    <property type="entry name" value="Cullin, Chain C, Domain 2"/>
    <property type="match status" value="1"/>
</dbReference>